<dbReference type="SMART" id="SM00248">
    <property type="entry name" value="ANK"/>
    <property type="match status" value="3"/>
</dbReference>
<name>A0A1B1E7Q3_9APIC</name>
<dbReference type="EMBL" id="CP016252">
    <property type="protein sequence ID" value="ANQ11031.1"/>
    <property type="molecule type" value="Genomic_DNA"/>
</dbReference>
<dbReference type="InterPro" id="IPR036770">
    <property type="entry name" value="Ankyrin_rpt-contain_sf"/>
</dbReference>
<dbReference type="Pfam" id="PF12796">
    <property type="entry name" value="Ank_2"/>
    <property type="match status" value="1"/>
</dbReference>
<sequence>MGELFSIKNLFICSSERSVEELRTAMEGLLKKEKAEGAGGDEGTGESKQGGKKYEMIKDYMDANKNNVLHFAIYGNNMNNVKFIIENTNLINSINNEEQNGLIISVLNRNTEISKYLIEQNIDYNQKDKHMANALLYSLITQNYEIFNILMEKKDIDINVNSFEKGNLLSVSIFERNIQVLKKLFNKFICPFVEKSIYPHPLLYITYSNDNDLLFLYLTYCLYYCTKDDTFYEINKLNFDPSKEEIYVDLDHPQVIRSIWDNSSYDLSAFKDILNMTDENGTPLLSTCINNGNPLGKNIFDYFRASSSTPFAEGILRIFPANDSIDGILVHLPYKFIKHRVHSRGIYLHTNFDDLDAVINLVEMQKRITNLHCNLRKEKGEFIRGGAIQGKATHGEDVLITNNCVLFVHIKYKDSLKNIFQFMDYLHKHTSATALVFICDNFLYDNEIYNPHEDLNTTILHSSVLTYLVPYDSMIAYQQKDQYDKYTFELYWGITNKSDVVHINYHLDFGKYFNYTFFHYMKNFLLDLKEHITYEIHFSIHKNFTIDPRFCFIRDSSYCISKPDYMNSNVVREVVEQQVRSLCVYQLTATGGDDHKGGKSTTGENLPTYAQNKRFSEKFIQYINALFDFGFEKNLCSSGSNDLSKKCSDKILAHLGVPVQEVNKCFLKNFHAYMKDMIKTKFYVYSIQINGHTYKLKLNKDISIRLICSAFRVMPKRCADYFAGGVYGTSLVRKKSKKKELVAFYILLLLVVSHILGTLLNYLVSCHLDAIEQKD</sequence>
<organism evidence="2 3">
    <name type="scientific">Plasmodium coatneyi</name>
    <dbReference type="NCBI Taxonomy" id="208452"/>
    <lineage>
        <taxon>Eukaryota</taxon>
        <taxon>Sar</taxon>
        <taxon>Alveolata</taxon>
        <taxon>Apicomplexa</taxon>
        <taxon>Aconoidasida</taxon>
        <taxon>Haemosporida</taxon>
        <taxon>Plasmodiidae</taxon>
        <taxon>Plasmodium</taxon>
    </lineage>
</organism>
<gene>
    <name evidence="2" type="ORF">PCOAH_00052130</name>
</gene>
<accession>A0A1B1E7Q3</accession>
<keyword evidence="3" id="KW-1185">Reference proteome</keyword>
<reference evidence="3" key="1">
    <citation type="submission" date="2016-06" db="EMBL/GenBank/DDBJ databases">
        <title>First high quality genome sequence of Plasmodium coatneyi using continuous long reads from single molecule, real-time sequencing.</title>
        <authorList>
            <person name="Chien J.-T."/>
            <person name="Pakala S.B."/>
            <person name="Geraldo J.A."/>
            <person name="Lapp S.A."/>
            <person name="Barnwell J.W."/>
            <person name="Kissinger J.C."/>
            <person name="Galinski M.R."/>
            <person name="Humphrey J.C."/>
        </authorList>
    </citation>
    <scope>NUCLEOTIDE SEQUENCE [LARGE SCALE GENOMIC DNA]</scope>
    <source>
        <strain evidence="3">Hackeri</strain>
    </source>
</reference>
<proteinExistence type="predicted"/>
<protein>
    <submittedName>
        <fullName evidence="2">Uncharacterized protein</fullName>
    </submittedName>
</protein>
<keyword evidence="1" id="KW-0812">Transmembrane</keyword>
<dbReference type="AlphaFoldDB" id="A0A1B1E7Q3"/>
<feature type="transmembrane region" description="Helical" evidence="1">
    <location>
        <begin position="742"/>
        <end position="764"/>
    </location>
</feature>
<dbReference type="SUPFAM" id="SSF48403">
    <property type="entry name" value="Ankyrin repeat"/>
    <property type="match status" value="1"/>
</dbReference>
<dbReference type="GeneID" id="30911947"/>
<dbReference type="Gene3D" id="1.25.40.20">
    <property type="entry name" value="Ankyrin repeat-containing domain"/>
    <property type="match status" value="1"/>
</dbReference>
<evidence type="ECO:0000256" key="1">
    <source>
        <dbReference type="SAM" id="Phobius"/>
    </source>
</evidence>
<dbReference type="InterPro" id="IPR002110">
    <property type="entry name" value="Ankyrin_rpt"/>
</dbReference>
<dbReference type="OrthoDB" id="10045365at2759"/>
<dbReference type="KEGG" id="pcot:PCOAH_00052130"/>
<evidence type="ECO:0000313" key="3">
    <source>
        <dbReference type="Proteomes" id="UP000092716"/>
    </source>
</evidence>
<dbReference type="RefSeq" id="XP_019917726.1">
    <property type="nucleotide sequence ID" value="XM_020061993.1"/>
</dbReference>
<keyword evidence="1" id="KW-0472">Membrane</keyword>
<dbReference type="Proteomes" id="UP000092716">
    <property type="component" value="Chromosome 14"/>
</dbReference>
<keyword evidence="1" id="KW-1133">Transmembrane helix</keyword>
<evidence type="ECO:0000313" key="2">
    <source>
        <dbReference type="EMBL" id="ANQ11031.1"/>
    </source>
</evidence>
<dbReference type="VEuPathDB" id="PlasmoDB:PCOAH_00052130"/>